<dbReference type="Pfam" id="PF02421">
    <property type="entry name" value="FeoB_N"/>
    <property type="match status" value="1"/>
</dbReference>
<evidence type="ECO:0000256" key="15">
    <source>
        <dbReference type="SAM" id="Phobius"/>
    </source>
</evidence>
<dbReference type="GO" id="GO:0046872">
    <property type="term" value="F:metal ion binding"/>
    <property type="evidence" value="ECO:0007669"/>
    <property type="project" value="UniProtKB-KW"/>
</dbReference>
<keyword evidence="7 15" id="KW-1133">Transmembrane helix</keyword>
<dbReference type="InterPro" id="IPR006073">
    <property type="entry name" value="GTP-bd"/>
</dbReference>
<dbReference type="CDD" id="cd01879">
    <property type="entry name" value="FeoB"/>
    <property type="match status" value="1"/>
</dbReference>
<evidence type="ECO:0000256" key="12">
    <source>
        <dbReference type="NCBIfam" id="TIGR00437"/>
    </source>
</evidence>
<evidence type="ECO:0000313" key="18">
    <source>
        <dbReference type="Proteomes" id="UP001302978"/>
    </source>
</evidence>
<feature type="binding site" evidence="14">
    <location>
        <position position="20"/>
    </location>
    <ligand>
        <name>Mg(2+)</name>
        <dbReference type="ChEBI" id="CHEBI:18420"/>
        <label>2</label>
    </ligand>
</feature>
<dbReference type="GO" id="GO:0005525">
    <property type="term" value="F:GTP binding"/>
    <property type="evidence" value="ECO:0007669"/>
    <property type="project" value="UniProtKB-KW"/>
</dbReference>
<keyword evidence="2" id="KW-0813">Transport</keyword>
<feature type="domain" description="FeoB-type G" evidence="16">
    <location>
        <begin position="1"/>
        <end position="163"/>
    </location>
</feature>
<feature type="transmembrane region" description="Helical" evidence="15">
    <location>
        <begin position="597"/>
        <end position="622"/>
    </location>
</feature>
<keyword evidence="10 13" id="KW-0342">GTP-binding</keyword>
<keyword evidence="18" id="KW-1185">Reference proteome</keyword>
<dbReference type="SUPFAM" id="SSF52540">
    <property type="entry name" value="P-loop containing nucleoside triphosphate hydrolases"/>
    <property type="match status" value="1"/>
</dbReference>
<feature type="transmembrane region" description="Helical" evidence="15">
    <location>
        <begin position="522"/>
        <end position="546"/>
    </location>
</feature>
<feature type="transmembrane region" description="Helical" evidence="15">
    <location>
        <begin position="372"/>
        <end position="394"/>
    </location>
</feature>
<evidence type="ECO:0000256" key="8">
    <source>
        <dbReference type="ARBA" id="ARBA00023004"/>
    </source>
</evidence>
<keyword evidence="3" id="KW-1003">Cell membrane</keyword>
<evidence type="ECO:0000313" key="17">
    <source>
        <dbReference type="EMBL" id="WNY23106.1"/>
    </source>
</evidence>
<dbReference type="Pfam" id="PF07664">
    <property type="entry name" value="FeoB_C"/>
    <property type="match status" value="1"/>
</dbReference>
<keyword evidence="14" id="KW-0460">Magnesium</keyword>
<dbReference type="GO" id="GO:0015093">
    <property type="term" value="F:ferrous iron transmembrane transporter activity"/>
    <property type="evidence" value="ECO:0007669"/>
    <property type="project" value="UniProtKB-UniRule"/>
</dbReference>
<evidence type="ECO:0000256" key="9">
    <source>
        <dbReference type="ARBA" id="ARBA00023065"/>
    </source>
</evidence>
<keyword evidence="6 13" id="KW-0547">Nucleotide-binding</keyword>
<accession>A0AA96ZTD6</accession>
<dbReference type="GO" id="GO:0005886">
    <property type="term" value="C:plasma membrane"/>
    <property type="evidence" value="ECO:0007669"/>
    <property type="project" value="UniProtKB-SubCell"/>
</dbReference>
<keyword evidence="8" id="KW-0408">Iron</keyword>
<dbReference type="AlphaFoldDB" id="A0AA96ZTD6"/>
<evidence type="ECO:0000256" key="14">
    <source>
        <dbReference type="PIRSR" id="PIRSR603373-2"/>
    </source>
</evidence>
<dbReference type="EMBL" id="CP131059">
    <property type="protein sequence ID" value="WNY23106.1"/>
    <property type="molecule type" value="Genomic_DNA"/>
</dbReference>
<dbReference type="PRINTS" id="PR00326">
    <property type="entry name" value="GTP1OBG"/>
</dbReference>
<feature type="transmembrane region" description="Helical" evidence="15">
    <location>
        <begin position="434"/>
        <end position="455"/>
    </location>
</feature>
<dbReference type="InterPro" id="IPR003373">
    <property type="entry name" value="Fe2_transport_prot-B"/>
</dbReference>
<evidence type="ECO:0000259" key="16">
    <source>
        <dbReference type="PROSITE" id="PS51711"/>
    </source>
</evidence>
<evidence type="ECO:0000256" key="1">
    <source>
        <dbReference type="ARBA" id="ARBA00004651"/>
    </source>
</evidence>
<dbReference type="InterPro" id="IPR030389">
    <property type="entry name" value="G_FEOB_dom"/>
</dbReference>
<reference evidence="17 18" key="1">
    <citation type="submission" date="2023-07" db="EMBL/GenBank/DDBJ databases">
        <title>Closed genoem sequence of Methanomicrococcus sp. Hf6.</title>
        <authorList>
            <person name="Poehlein A."/>
            <person name="Protasov E."/>
            <person name="Platt K."/>
            <person name="Reeh H."/>
            <person name="Daniel R."/>
            <person name="Brune A."/>
        </authorList>
    </citation>
    <scope>NUCLEOTIDE SEQUENCE [LARGE SCALE GENOMIC DNA]</scope>
    <source>
        <strain evidence="17 18">Hf6</strain>
    </source>
</reference>
<feature type="binding site" evidence="14">
    <location>
        <position position="23"/>
    </location>
    <ligand>
        <name>Mg(2+)</name>
        <dbReference type="ChEBI" id="CHEBI:18420"/>
        <label>2</label>
    </ligand>
</feature>
<keyword evidence="9" id="KW-0406">Ion transport</keyword>
<evidence type="ECO:0000256" key="4">
    <source>
        <dbReference type="ARBA" id="ARBA00022496"/>
    </source>
</evidence>
<evidence type="ECO:0000256" key="7">
    <source>
        <dbReference type="ARBA" id="ARBA00022989"/>
    </source>
</evidence>
<dbReference type="PANTHER" id="PTHR43185:SF1">
    <property type="entry name" value="FE(2+) TRANSPORTER FEOB"/>
    <property type="match status" value="1"/>
</dbReference>
<feature type="transmembrane region" description="Helical" evidence="15">
    <location>
        <begin position="298"/>
        <end position="321"/>
    </location>
</feature>
<keyword evidence="14" id="KW-0479">Metal-binding</keyword>
<evidence type="ECO:0000256" key="2">
    <source>
        <dbReference type="ARBA" id="ARBA00022448"/>
    </source>
</evidence>
<dbReference type="InterPro" id="IPR011640">
    <property type="entry name" value="Fe2_transport_prot_B_C"/>
</dbReference>
<evidence type="ECO:0000256" key="13">
    <source>
        <dbReference type="PIRSR" id="PIRSR603373-1"/>
    </source>
</evidence>
<feature type="binding site" evidence="13">
    <location>
        <begin position="114"/>
        <end position="117"/>
    </location>
    <ligand>
        <name>GTP</name>
        <dbReference type="ChEBI" id="CHEBI:37565"/>
        <label>1</label>
    </ligand>
</feature>
<protein>
    <recommendedName>
        <fullName evidence="12">Ferrous iron transport protein B</fullName>
    </recommendedName>
</protein>
<comment type="subcellular location">
    <subcellularLocation>
        <location evidence="1">Cell membrane</location>
        <topology evidence="1">Multi-pass membrane protein</topology>
    </subcellularLocation>
</comment>
<dbReference type="Proteomes" id="UP001302978">
    <property type="component" value="Chromosome"/>
</dbReference>
<gene>
    <name evidence="17" type="primary">feoB_1</name>
    <name evidence="17" type="ORF">MmiHf6_04070</name>
</gene>
<feature type="binding site" evidence="14">
    <location>
        <position position="22"/>
    </location>
    <ligand>
        <name>Mg(2+)</name>
        <dbReference type="ChEBI" id="CHEBI:18420"/>
        <label>1</label>
    </ligand>
</feature>
<organism evidence="17 18">
    <name type="scientific">Methanimicrococcus hongohii</name>
    <dbReference type="NCBI Taxonomy" id="3028295"/>
    <lineage>
        <taxon>Archaea</taxon>
        <taxon>Methanobacteriati</taxon>
        <taxon>Methanobacteriota</taxon>
        <taxon>Stenosarchaea group</taxon>
        <taxon>Methanomicrobia</taxon>
        <taxon>Methanosarcinales</taxon>
        <taxon>Methanosarcinaceae</taxon>
        <taxon>Methanimicrococcus</taxon>
    </lineage>
</organism>
<feature type="transmembrane region" description="Helical" evidence="15">
    <location>
        <begin position="267"/>
        <end position="286"/>
    </location>
</feature>
<feature type="binding site" evidence="13">
    <location>
        <begin position="54"/>
        <end position="57"/>
    </location>
    <ligand>
        <name>GTP</name>
        <dbReference type="ChEBI" id="CHEBI:37565"/>
        <label>1</label>
    </ligand>
</feature>
<evidence type="ECO:0000256" key="6">
    <source>
        <dbReference type="ARBA" id="ARBA00022741"/>
    </source>
</evidence>
<dbReference type="NCBIfam" id="TIGR00437">
    <property type="entry name" value="feoB"/>
    <property type="match status" value="1"/>
</dbReference>
<feature type="transmembrane region" description="Helical" evidence="15">
    <location>
        <begin position="492"/>
        <end position="510"/>
    </location>
</feature>
<evidence type="ECO:0000256" key="10">
    <source>
        <dbReference type="ARBA" id="ARBA00023134"/>
    </source>
</evidence>
<dbReference type="PROSITE" id="PS51711">
    <property type="entry name" value="G_FEOB"/>
    <property type="match status" value="1"/>
</dbReference>
<dbReference type="Pfam" id="PF07670">
    <property type="entry name" value="Gate"/>
    <property type="match status" value="2"/>
</dbReference>
<dbReference type="InterPro" id="IPR027417">
    <property type="entry name" value="P-loop_NTPase"/>
</dbReference>
<sequence length="623" mass="67353">MTQILLMGSPNVGKSVFFSAFTGIHVVSSNYAGTTVSYMEGKMALGDKTYSLIDVPGTYTMNANSEAEAIAIQFVKSGPKAIIFVLDATNLEGSLRLALELKEEYNIPTVYALNMTDVADRKGISIDVPLLSKKLGSPVISTIAVKKEGFDELKSLLEETLQNAPEAPAASASAASAASAASCGCSGEFHKDADKDSNKKCCDSNDTASTLNVSQSGEVCFDDAKSIQYWNDAKALAREVTQKSQAKPGRLDRLGDKMVKPWPGIPIALLVIVLSLGIVVGTGKALRAVLILPLINNYIVPFFTNLFTSFIPEGILLNILVGEYGIFVISFEWILGLVIPYVIVFQFVFTFLEDSGYLPRLSVLFDNIMRKLGVQGGSLINIMLAFGCAVPAIIGTRSATTYKERLMVTTMICFSVPCISQLSVLIAMTSDYSFTLFAAVLVSALVIFISVALLANKVFKGKVDPLVIEVPNLLIPNRKAYFKKLWIRIKQFIWEAEGPMLLAVFIAAIFKETGMLDLLAVWLEPLMVGWLGLPGEGVMALILGIVRREMSVAPLLMLNLTAFQMYIGAIVSLLYLPCLSVFGILAKEFNAKTAVGIVLLTTVSALFVGGVINHVGTFIFSLI</sequence>
<dbReference type="InterPro" id="IPR011642">
    <property type="entry name" value="Gate_dom"/>
</dbReference>
<keyword evidence="5 15" id="KW-0812">Transmembrane</keyword>
<evidence type="ECO:0000256" key="11">
    <source>
        <dbReference type="ARBA" id="ARBA00023136"/>
    </source>
</evidence>
<evidence type="ECO:0000256" key="3">
    <source>
        <dbReference type="ARBA" id="ARBA00022475"/>
    </source>
</evidence>
<keyword evidence="11 15" id="KW-0472">Membrane</keyword>
<feature type="transmembrane region" description="Helical" evidence="15">
    <location>
        <begin position="406"/>
        <end position="428"/>
    </location>
</feature>
<proteinExistence type="predicted"/>
<keyword evidence="4" id="KW-0410">Iron transport</keyword>
<dbReference type="InterPro" id="IPR050860">
    <property type="entry name" value="FeoB_GTPase"/>
</dbReference>
<name>A0AA96ZTD6_9EURY</name>
<dbReference type="KEGG" id="mehf:MmiHf6_04070"/>
<feature type="transmembrane region" description="Helical" evidence="15">
    <location>
        <begin position="333"/>
        <end position="352"/>
    </location>
</feature>
<dbReference type="PANTHER" id="PTHR43185">
    <property type="entry name" value="FERROUS IRON TRANSPORT PROTEIN B"/>
    <property type="match status" value="1"/>
</dbReference>
<feature type="binding site" evidence="13">
    <location>
        <begin position="8"/>
        <end position="15"/>
    </location>
    <ligand>
        <name>GTP</name>
        <dbReference type="ChEBI" id="CHEBI:37565"/>
        <label>1</label>
    </ligand>
</feature>
<dbReference type="Gene3D" id="3.40.50.300">
    <property type="entry name" value="P-loop containing nucleotide triphosphate hydrolases"/>
    <property type="match status" value="1"/>
</dbReference>
<evidence type="ECO:0000256" key="5">
    <source>
        <dbReference type="ARBA" id="ARBA00022692"/>
    </source>
</evidence>